<comment type="caution">
    <text evidence="2">The sequence shown here is derived from an EMBL/GenBank/DDBJ whole genome shotgun (WGS) entry which is preliminary data.</text>
</comment>
<keyword evidence="3" id="KW-1185">Reference proteome</keyword>
<dbReference type="Proteomes" id="UP001141259">
    <property type="component" value="Unassembled WGS sequence"/>
</dbReference>
<organism evidence="2 3">
    <name type="scientific">Umezawaea endophytica</name>
    <dbReference type="NCBI Taxonomy" id="1654476"/>
    <lineage>
        <taxon>Bacteria</taxon>
        <taxon>Bacillati</taxon>
        <taxon>Actinomycetota</taxon>
        <taxon>Actinomycetes</taxon>
        <taxon>Pseudonocardiales</taxon>
        <taxon>Pseudonocardiaceae</taxon>
        <taxon>Umezawaea</taxon>
    </lineage>
</organism>
<sequence length="201" mass="19764">MKTAVFAALALLLATSTPASAEPHAITYKLKATALGQSAEFTLDQPLDATAPGAVAPGGVVTAVIDPAPNKVPAEAAGYTVREIRTISLSLPVPANSTFQSATATGGSGLGGTPTIALSGTDVVLKVAGPIKGGADFELPTITLNLVAGASGTISTQLGGTSYTAPGLTFTAGISVFGFPLDAPATGYPDPNPILTTTTIG</sequence>
<dbReference type="EMBL" id="JANYMP010000002">
    <property type="protein sequence ID" value="MCS7476326.1"/>
    <property type="molecule type" value="Genomic_DNA"/>
</dbReference>
<evidence type="ECO:0000313" key="2">
    <source>
        <dbReference type="EMBL" id="MCS7476326.1"/>
    </source>
</evidence>
<gene>
    <name evidence="2" type="ORF">NZH93_05630</name>
</gene>
<protein>
    <submittedName>
        <fullName evidence="2">Cyclase</fullName>
    </submittedName>
</protein>
<proteinExistence type="predicted"/>
<dbReference type="RefSeq" id="WP_259621828.1">
    <property type="nucleotide sequence ID" value="NZ_JANYMP010000002.1"/>
</dbReference>
<dbReference type="AlphaFoldDB" id="A0A9X3AE19"/>
<evidence type="ECO:0000256" key="1">
    <source>
        <dbReference type="SAM" id="SignalP"/>
    </source>
</evidence>
<accession>A0A9X3AE19</accession>
<evidence type="ECO:0000313" key="3">
    <source>
        <dbReference type="Proteomes" id="UP001141259"/>
    </source>
</evidence>
<name>A0A9X3AE19_9PSEU</name>
<feature type="chain" id="PRO_5040983040" evidence="1">
    <location>
        <begin position="22"/>
        <end position="201"/>
    </location>
</feature>
<keyword evidence="1" id="KW-0732">Signal</keyword>
<reference evidence="2" key="1">
    <citation type="submission" date="2022-08" db="EMBL/GenBank/DDBJ databases">
        <authorList>
            <person name="Tistechok S."/>
            <person name="Samborskyy M."/>
            <person name="Roman I."/>
        </authorList>
    </citation>
    <scope>NUCLEOTIDE SEQUENCE</scope>
    <source>
        <strain evidence="2">DSM 103496</strain>
    </source>
</reference>
<feature type="signal peptide" evidence="1">
    <location>
        <begin position="1"/>
        <end position="21"/>
    </location>
</feature>